<accession>A0A1C3JTT9</accession>
<dbReference type="SMART" id="SM00382">
    <property type="entry name" value="AAA"/>
    <property type="match status" value="1"/>
</dbReference>
<dbReference type="PANTHER" id="PTHR42794:SF2">
    <property type="entry name" value="ABC TRANSPORTER ATP-BINDING PROTEIN"/>
    <property type="match status" value="1"/>
</dbReference>
<proteinExistence type="inferred from homology"/>
<organism evidence="6 9">
    <name type="scientific">Marinomonas gallaica</name>
    <dbReference type="NCBI Taxonomy" id="1806667"/>
    <lineage>
        <taxon>Bacteria</taxon>
        <taxon>Pseudomonadati</taxon>
        <taxon>Pseudomonadota</taxon>
        <taxon>Gammaproteobacteria</taxon>
        <taxon>Oceanospirillales</taxon>
        <taxon>Oceanospirillaceae</taxon>
        <taxon>Marinomonas</taxon>
    </lineage>
</organism>
<dbReference type="PROSITE" id="PS50893">
    <property type="entry name" value="ABC_TRANSPORTER_2"/>
    <property type="match status" value="1"/>
</dbReference>
<dbReference type="SUPFAM" id="SSF52540">
    <property type="entry name" value="P-loop containing nucleoside triphosphate hydrolases"/>
    <property type="match status" value="1"/>
</dbReference>
<gene>
    <name evidence="6" type="primary">yusV_5</name>
    <name evidence="7" type="synonym">yusV_6</name>
    <name evidence="6" type="ORF">MGA5115_02646</name>
    <name evidence="7" type="ORF">MGA5116_03406</name>
</gene>
<keyword evidence="3" id="KW-0547">Nucleotide-binding</keyword>
<comment type="similarity">
    <text evidence="1">Belongs to the ABC transporter superfamily.</text>
</comment>
<dbReference type="Proteomes" id="UP000092871">
    <property type="component" value="Unassembled WGS sequence"/>
</dbReference>
<keyword evidence="4 6" id="KW-0067">ATP-binding</keyword>
<dbReference type="CDD" id="cd03214">
    <property type="entry name" value="ABC_Iron-Siderophores_B12_Hemin"/>
    <property type="match status" value="1"/>
</dbReference>
<dbReference type="InterPro" id="IPR027417">
    <property type="entry name" value="P-loop_NTPase"/>
</dbReference>
<protein>
    <submittedName>
        <fullName evidence="6 7">Siderophore transport system ATP-binding protein YusV</fullName>
    </submittedName>
</protein>
<evidence type="ECO:0000256" key="3">
    <source>
        <dbReference type="ARBA" id="ARBA00022741"/>
    </source>
</evidence>
<dbReference type="EMBL" id="FLRA01000021">
    <property type="protein sequence ID" value="SBT18515.1"/>
    <property type="molecule type" value="Genomic_DNA"/>
</dbReference>
<reference evidence="6 9" key="1">
    <citation type="submission" date="2016-06" db="EMBL/GenBank/DDBJ databases">
        <authorList>
            <person name="Kjaerup R.B."/>
            <person name="Dalgaard T.S."/>
            <person name="Juul-Madsen H.R."/>
        </authorList>
    </citation>
    <scope>NUCLEOTIDE SEQUENCE [LARGE SCALE GENOMIC DNA]</scope>
    <source>
        <strain evidence="6 9">CECT 5115</strain>
    </source>
</reference>
<dbReference type="InterPro" id="IPR003439">
    <property type="entry name" value="ABC_transporter-like_ATP-bd"/>
</dbReference>
<reference evidence="7 8" key="2">
    <citation type="submission" date="2016-06" db="EMBL/GenBank/DDBJ databases">
        <authorList>
            <person name="Rodrigo-Torres L."/>
            <person name="Arahal D.R."/>
        </authorList>
    </citation>
    <scope>NUCLEOTIDE SEQUENCE [LARGE SCALE GENOMIC DNA]</scope>
    <source>
        <strain evidence="7 8">CECT 5116</strain>
    </source>
</reference>
<dbReference type="Proteomes" id="UP000092840">
    <property type="component" value="Unassembled WGS sequence"/>
</dbReference>
<evidence type="ECO:0000256" key="4">
    <source>
        <dbReference type="ARBA" id="ARBA00022840"/>
    </source>
</evidence>
<dbReference type="PANTHER" id="PTHR42794">
    <property type="entry name" value="HEMIN IMPORT ATP-BINDING PROTEIN HMUV"/>
    <property type="match status" value="1"/>
</dbReference>
<dbReference type="Gene3D" id="3.40.50.300">
    <property type="entry name" value="P-loop containing nucleotide triphosphate hydrolases"/>
    <property type="match status" value="1"/>
</dbReference>
<evidence type="ECO:0000313" key="7">
    <source>
        <dbReference type="EMBL" id="SBT22776.1"/>
    </source>
</evidence>
<evidence type="ECO:0000313" key="8">
    <source>
        <dbReference type="Proteomes" id="UP000092840"/>
    </source>
</evidence>
<name>A0A1C3JTT9_9GAMM</name>
<keyword evidence="2" id="KW-0813">Transport</keyword>
<dbReference type="GO" id="GO:0016887">
    <property type="term" value="F:ATP hydrolysis activity"/>
    <property type="evidence" value="ECO:0007669"/>
    <property type="project" value="InterPro"/>
</dbReference>
<evidence type="ECO:0000256" key="1">
    <source>
        <dbReference type="ARBA" id="ARBA00005417"/>
    </source>
</evidence>
<dbReference type="FunFam" id="3.40.50.300:FF:000134">
    <property type="entry name" value="Iron-enterobactin ABC transporter ATP-binding protein"/>
    <property type="match status" value="1"/>
</dbReference>
<dbReference type="GO" id="GO:0005524">
    <property type="term" value="F:ATP binding"/>
    <property type="evidence" value="ECO:0007669"/>
    <property type="project" value="UniProtKB-KW"/>
</dbReference>
<evidence type="ECO:0000313" key="9">
    <source>
        <dbReference type="Proteomes" id="UP000092871"/>
    </source>
</evidence>
<evidence type="ECO:0000259" key="5">
    <source>
        <dbReference type="PROSITE" id="PS50893"/>
    </source>
</evidence>
<dbReference type="InterPro" id="IPR003593">
    <property type="entry name" value="AAA+_ATPase"/>
</dbReference>
<feature type="domain" description="ABC transporter" evidence="5">
    <location>
        <begin position="3"/>
        <end position="234"/>
    </location>
</feature>
<evidence type="ECO:0000313" key="6">
    <source>
        <dbReference type="EMBL" id="SBT18515.1"/>
    </source>
</evidence>
<dbReference type="EMBL" id="FLRB01000032">
    <property type="protein sequence ID" value="SBT22776.1"/>
    <property type="molecule type" value="Genomic_DNA"/>
</dbReference>
<dbReference type="RefSeq" id="WP_067037339.1">
    <property type="nucleotide sequence ID" value="NZ_FLRA01000021.1"/>
</dbReference>
<dbReference type="AlphaFoldDB" id="A0A1C3JTT9"/>
<evidence type="ECO:0000256" key="2">
    <source>
        <dbReference type="ARBA" id="ARBA00022448"/>
    </source>
</evidence>
<dbReference type="OrthoDB" id="6461291at2"/>
<keyword evidence="8" id="KW-1185">Reference proteome</keyword>
<dbReference type="Pfam" id="PF00005">
    <property type="entry name" value="ABC_tran"/>
    <property type="match status" value="1"/>
</dbReference>
<sequence>MNLAISNLHYQLGKKTLLQDVSLTMKKGERVALIGPNGCGKSTLLRLICGLNKATSGYIALDNIAVQHYPRRALAQQLSFVQQKATTEELVKAENAVALGRTPWIKAFERWSIVHQSHVDQALEKVSMTHKRDQHWHTLSGGEQQRLHIARALAQDTPFIVMDEPTNHLDIKQQMVVLSLIENIQRTMLVAVHDLNHALRFDRIIAMKEGRVIAQGKPAELISEAFILDVFDVHSRIIHSPDHPPHIQLLN</sequence>